<accession>A0A841KST3</accession>
<dbReference type="EMBL" id="JACHEN010000001">
    <property type="protein sequence ID" value="MBB6213972.1"/>
    <property type="molecule type" value="Genomic_DNA"/>
</dbReference>
<reference evidence="1 2" key="1">
    <citation type="submission" date="2020-08" db="EMBL/GenBank/DDBJ databases">
        <title>Genomic Encyclopedia of Type Strains, Phase IV (KMG-IV): sequencing the most valuable type-strain genomes for metagenomic binning, comparative biology and taxonomic classification.</title>
        <authorList>
            <person name="Goeker M."/>
        </authorList>
    </citation>
    <scope>NUCLEOTIDE SEQUENCE [LARGE SCALE GENOMIC DNA]</scope>
    <source>
        <strain evidence="1 2">DSM 103526</strain>
    </source>
</reference>
<dbReference type="AlphaFoldDB" id="A0A841KST3"/>
<gene>
    <name evidence="1" type="ORF">HNQ80_000041</name>
</gene>
<evidence type="ECO:0000313" key="1">
    <source>
        <dbReference type="EMBL" id="MBB6213972.1"/>
    </source>
</evidence>
<protein>
    <submittedName>
        <fullName evidence="1">Uncharacterized protein</fullName>
    </submittedName>
</protein>
<comment type="caution">
    <text evidence="1">The sequence shown here is derived from an EMBL/GenBank/DDBJ whole genome shotgun (WGS) entry which is preliminary data.</text>
</comment>
<evidence type="ECO:0000313" key="2">
    <source>
        <dbReference type="Proteomes" id="UP000579281"/>
    </source>
</evidence>
<keyword evidence="2" id="KW-1185">Reference proteome</keyword>
<dbReference type="RefSeq" id="WP_184306972.1">
    <property type="nucleotide sequence ID" value="NZ_JACHEN010000001.1"/>
</dbReference>
<name>A0A841KST3_9FIRM</name>
<sequence length="93" mass="10914">MKKNKSIKRESFHLNGKKAFIHAANKLNRSMPEVSRGCGVIGDEKYNRQKVKRSVQKELRDDWTDLLFYSFSMVNHTISKVSFTDHSMIRGFY</sequence>
<organism evidence="1 2">
    <name type="scientific">Anaerosolibacter carboniphilus</name>
    <dbReference type="NCBI Taxonomy" id="1417629"/>
    <lineage>
        <taxon>Bacteria</taxon>
        <taxon>Bacillati</taxon>
        <taxon>Bacillota</taxon>
        <taxon>Clostridia</taxon>
        <taxon>Peptostreptococcales</taxon>
        <taxon>Thermotaleaceae</taxon>
        <taxon>Anaerosolibacter</taxon>
    </lineage>
</organism>
<proteinExistence type="predicted"/>
<dbReference type="Proteomes" id="UP000579281">
    <property type="component" value="Unassembled WGS sequence"/>
</dbReference>